<evidence type="ECO:0000313" key="10">
    <source>
        <dbReference type="EMBL" id="RRS05186.1"/>
    </source>
</evidence>
<keyword evidence="4 9" id="KW-1003">Cell membrane</keyword>
<feature type="transmembrane region" description="Helical" evidence="9">
    <location>
        <begin position="73"/>
        <end position="93"/>
    </location>
</feature>
<feature type="transmembrane region" description="Helical" evidence="9">
    <location>
        <begin position="44"/>
        <end position="66"/>
    </location>
</feature>
<dbReference type="GO" id="GO:0048472">
    <property type="term" value="F:threonine-phosphate decarboxylase activity"/>
    <property type="evidence" value="ECO:0007669"/>
    <property type="project" value="InterPro"/>
</dbReference>
<evidence type="ECO:0000256" key="3">
    <source>
        <dbReference type="ARBA" id="ARBA00006263"/>
    </source>
</evidence>
<dbReference type="AlphaFoldDB" id="A0A3R8U5N6"/>
<dbReference type="NCBIfam" id="TIGR00380">
    <property type="entry name" value="cobal_cbiB"/>
    <property type="match status" value="1"/>
</dbReference>
<dbReference type="OrthoDB" id="9811967at2"/>
<keyword evidence="11" id="KW-1185">Reference proteome</keyword>
<evidence type="ECO:0000256" key="2">
    <source>
        <dbReference type="ARBA" id="ARBA00004953"/>
    </source>
</evidence>
<gene>
    <name evidence="9 10" type="primary">cobD</name>
    <name evidence="10" type="ORF">EIP75_06390</name>
</gene>
<dbReference type="Proteomes" id="UP000269265">
    <property type="component" value="Unassembled WGS sequence"/>
</dbReference>
<reference evidence="10 11" key="1">
    <citation type="submission" date="2018-12" db="EMBL/GenBank/DDBJ databases">
        <title>The whole draft genome of Aquabacterium sp. SJQ9.</title>
        <authorList>
            <person name="Sun L."/>
            <person name="Gao X."/>
            <person name="Chen W."/>
            <person name="Huang K."/>
        </authorList>
    </citation>
    <scope>NUCLEOTIDE SEQUENCE [LARGE SCALE GENOMIC DNA]</scope>
    <source>
        <strain evidence="10 11">SJQ9</strain>
    </source>
</reference>
<evidence type="ECO:0000256" key="5">
    <source>
        <dbReference type="ARBA" id="ARBA00022573"/>
    </source>
</evidence>
<keyword evidence="7 9" id="KW-1133">Transmembrane helix</keyword>
<dbReference type="Pfam" id="PF03186">
    <property type="entry name" value="CobD_Cbib"/>
    <property type="match status" value="1"/>
</dbReference>
<evidence type="ECO:0000256" key="7">
    <source>
        <dbReference type="ARBA" id="ARBA00022989"/>
    </source>
</evidence>
<feature type="transmembrane region" description="Helical" evidence="9">
    <location>
        <begin position="308"/>
        <end position="329"/>
    </location>
</feature>
<evidence type="ECO:0000256" key="1">
    <source>
        <dbReference type="ARBA" id="ARBA00004651"/>
    </source>
</evidence>
<feature type="transmembrane region" description="Helical" evidence="9">
    <location>
        <begin position="7"/>
        <end position="24"/>
    </location>
</feature>
<comment type="pathway">
    <text evidence="2 9">Cofactor biosynthesis; adenosylcobalamin biosynthesis.</text>
</comment>
<dbReference type="EMBL" id="RSED01000004">
    <property type="protein sequence ID" value="RRS05186.1"/>
    <property type="molecule type" value="Genomic_DNA"/>
</dbReference>
<sequence length="330" mass="35391">MDLIPQALSWLIPALLPPLIALLVDRRWGEPPAWAHPVVWMGRYLGMLGPALARLPAALAFLGGALAWMFGALLALALGLGVEILVLGTVYWLDPDVGLPSQVLQALAIGLLLKPLLAWRMLRDEVAAVEQALADSVQAGRDRLSRLVSRDVQSLDAEGVRESAIESLAENLNDSVVAPLFWFALGGLAGAALYRFANTADAMWGYRGRYEWAGKWAARADDVLSWVPARITALLLCLAARRVPSWRALRREAAVTPSPNGGWPMGAMALLLNVCLSKPGVYALHAGAPSPAARHTELALVWSQAAVWWAWSFGAALALAAGGLLHMVLS</sequence>
<dbReference type="PANTHER" id="PTHR34308">
    <property type="entry name" value="COBALAMIN BIOSYNTHESIS PROTEIN CBIB"/>
    <property type="match status" value="1"/>
</dbReference>
<dbReference type="GO" id="GO:0009236">
    <property type="term" value="P:cobalamin biosynthetic process"/>
    <property type="evidence" value="ECO:0007669"/>
    <property type="project" value="UniProtKB-UniRule"/>
</dbReference>
<keyword evidence="6 9" id="KW-0812">Transmembrane</keyword>
<keyword evidence="5 9" id="KW-0169">Cobalamin biosynthesis</keyword>
<evidence type="ECO:0000256" key="6">
    <source>
        <dbReference type="ARBA" id="ARBA00022692"/>
    </source>
</evidence>
<dbReference type="RefSeq" id="WP_125242405.1">
    <property type="nucleotide sequence ID" value="NZ_RSED01000004.1"/>
</dbReference>
<evidence type="ECO:0000256" key="8">
    <source>
        <dbReference type="ARBA" id="ARBA00023136"/>
    </source>
</evidence>
<comment type="caution">
    <text evidence="10">The sequence shown here is derived from an EMBL/GenBank/DDBJ whole genome shotgun (WGS) entry which is preliminary data.</text>
</comment>
<proteinExistence type="inferred from homology"/>
<dbReference type="InterPro" id="IPR004485">
    <property type="entry name" value="Cobalamin_biosynth_CobD/CbiB"/>
</dbReference>
<dbReference type="GO" id="GO:0015420">
    <property type="term" value="F:ABC-type vitamin B12 transporter activity"/>
    <property type="evidence" value="ECO:0007669"/>
    <property type="project" value="UniProtKB-UniRule"/>
</dbReference>
<dbReference type="UniPathway" id="UPA00148"/>
<feature type="transmembrane region" description="Helical" evidence="9">
    <location>
        <begin position="176"/>
        <end position="197"/>
    </location>
</feature>
<dbReference type="GO" id="GO:0005886">
    <property type="term" value="C:plasma membrane"/>
    <property type="evidence" value="ECO:0007669"/>
    <property type="project" value="UniProtKB-SubCell"/>
</dbReference>
<keyword evidence="8 9" id="KW-0472">Membrane</keyword>
<protein>
    <recommendedName>
        <fullName evidence="9">Cobalamin biosynthesis protein CobD</fullName>
    </recommendedName>
</protein>
<comment type="similarity">
    <text evidence="3 9">Belongs to the CobD/CbiB family.</text>
</comment>
<comment type="subcellular location">
    <subcellularLocation>
        <location evidence="1 9">Cell membrane</location>
        <topology evidence="1 9">Multi-pass membrane protein</topology>
    </subcellularLocation>
</comment>
<comment type="function">
    <text evidence="9">Converts cobyric acid to cobinamide by the addition of aminopropanol on the F carboxylic group.</text>
</comment>
<dbReference type="PANTHER" id="PTHR34308:SF1">
    <property type="entry name" value="COBALAMIN BIOSYNTHESIS PROTEIN CBIB"/>
    <property type="match status" value="1"/>
</dbReference>
<organism evidence="10 11">
    <name type="scientific">Aquabacterium soli</name>
    <dbReference type="NCBI Taxonomy" id="2493092"/>
    <lineage>
        <taxon>Bacteria</taxon>
        <taxon>Pseudomonadati</taxon>
        <taxon>Pseudomonadota</taxon>
        <taxon>Betaproteobacteria</taxon>
        <taxon>Burkholderiales</taxon>
        <taxon>Aquabacterium</taxon>
    </lineage>
</organism>
<name>A0A3R8U5N6_9BURK</name>
<evidence type="ECO:0000256" key="4">
    <source>
        <dbReference type="ARBA" id="ARBA00022475"/>
    </source>
</evidence>
<dbReference type="HAMAP" id="MF_00024">
    <property type="entry name" value="CobD_CbiB"/>
    <property type="match status" value="1"/>
</dbReference>
<evidence type="ECO:0000313" key="11">
    <source>
        <dbReference type="Proteomes" id="UP000269265"/>
    </source>
</evidence>
<accession>A0A3R8U5N6</accession>
<evidence type="ECO:0000256" key="9">
    <source>
        <dbReference type="HAMAP-Rule" id="MF_00024"/>
    </source>
</evidence>